<name>A0A9C5ZKR0_9MUSC</name>
<dbReference type="Proteomes" id="UP000092443">
    <property type="component" value="Unplaced"/>
</dbReference>
<evidence type="ECO:0000313" key="2">
    <source>
        <dbReference type="Proteomes" id="UP000092443"/>
    </source>
</evidence>
<dbReference type="AlphaFoldDB" id="A0A9C5ZKR0"/>
<dbReference type="KEGG" id="gfs:119642690"/>
<protein>
    <submittedName>
        <fullName evidence="3">Uncharacterized protein LOC119642690</fullName>
    </submittedName>
</protein>
<dbReference type="RefSeq" id="XP_037897850.1">
    <property type="nucleotide sequence ID" value="XM_038041922.1"/>
</dbReference>
<feature type="region of interest" description="Disordered" evidence="1">
    <location>
        <begin position="188"/>
        <end position="222"/>
    </location>
</feature>
<evidence type="ECO:0000313" key="3">
    <source>
        <dbReference type="RefSeq" id="XP_037897850.1"/>
    </source>
</evidence>
<organism evidence="2 3">
    <name type="scientific">Glossina fuscipes</name>
    <dbReference type="NCBI Taxonomy" id="7396"/>
    <lineage>
        <taxon>Eukaryota</taxon>
        <taxon>Metazoa</taxon>
        <taxon>Ecdysozoa</taxon>
        <taxon>Arthropoda</taxon>
        <taxon>Hexapoda</taxon>
        <taxon>Insecta</taxon>
        <taxon>Pterygota</taxon>
        <taxon>Neoptera</taxon>
        <taxon>Endopterygota</taxon>
        <taxon>Diptera</taxon>
        <taxon>Brachycera</taxon>
        <taxon>Muscomorpha</taxon>
        <taxon>Hippoboscoidea</taxon>
        <taxon>Glossinidae</taxon>
        <taxon>Glossina</taxon>
    </lineage>
</organism>
<evidence type="ECO:0000256" key="1">
    <source>
        <dbReference type="SAM" id="MobiDB-lite"/>
    </source>
</evidence>
<gene>
    <name evidence="3" type="primary">LOC119642690</name>
</gene>
<sequence>MNLDPTVKKFVQTSEVVQAPVCVPLQLGYEHFIAVQQDLRKIEDIRLLTYYKLMPNGELKSLDNFPNDKLLFNLQSLLETSRQDQPVLCNNRYNSIFSRLKPVILFNQNCQTVEPMDIAPPATVATLEQQIEWEKCGSPYVEVCTSSTELDKRNQQNIQTCCSVCCCKNCRELKRKFSAHKLKMSTGINTQEEKRSAVTSSGTNYKRENREKGNQTTTSNLSAREQLKLKRTNQQFIDGLLE</sequence>
<keyword evidence="2" id="KW-1185">Reference proteome</keyword>
<dbReference type="GeneID" id="119642690"/>
<reference evidence="3" key="1">
    <citation type="submission" date="2025-08" db="UniProtKB">
        <authorList>
            <consortium name="RefSeq"/>
        </authorList>
    </citation>
    <scope>IDENTIFICATION</scope>
    <source>
        <tissue evidence="3">Whole body pupa</tissue>
    </source>
</reference>
<accession>A0A9C5ZKR0</accession>
<proteinExistence type="predicted"/>